<dbReference type="PROSITE" id="PS50801">
    <property type="entry name" value="STAS"/>
    <property type="match status" value="1"/>
</dbReference>
<dbReference type="PANTHER" id="PTHR33495:SF2">
    <property type="entry name" value="ANTI-SIGMA FACTOR ANTAGONIST TM_1081-RELATED"/>
    <property type="match status" value="1"/>
</dbReference>
<name>H6RUU2_BLASD</name>
<dbReference type="EMBL" id="FO117623">
    <property type="protein sequence ID" value="CCG04464.1"/>
    <property type="molecule type" value="Genomic_DNA"/>
</dbReference>
<dbReference type="eggNOG" id="COG1366">
    <property type="taxonomic scope" value="Bacteria"/>
</dbReference>
<dbReference type="InterPro" id="IPR058548">
    <property type="entry name" value="MlaB-like_STAS"/>
</dbReference>
<evidence type="ECO:0000259" key="3">
    <source>
        <dbReference type="PROSITE" id="PS50801"/>
    </source>
</evidence>
<accession>H6RUU2</accession>
<dbReference type="AlphaFoldDB" id="H6RUU2"/>
<dbReference type="Proteomes" id="UP000007517">
    <property type="component" value="Chromosome"/>
</dbReference>
<dbReference type="InterPro" id="IPR003658">
    <property type="entry name" value="Anti-sigma_ant"/>
</dbReference>
<dbReference type="InterPro" id="IPR002645">
    <property type="entry name" value="STAS_dom"/>
</dbReference>
<comment type="similarity">
    <text evidence="1 2">Belongs to the anti-sigma-factor antagonist family.</text>
</comment>
<dbReference type="STRING" id="1146883.BLASA_3602"/>
<dbReference type="GO" id="GO:0043856">
    <property type="term" value="F:anti-sigma factor antagonist activity"/>
    <property type="evidence" value="ECO:0007669"/>
    <property type="project" value="InterPro"/>
</dbReference>
<organism evidence="4 5">
    <name type="scientific">Blastococcus saxobsidens (strain DD2)</name>
    <dbReference type="NCBI Taxonomy" id="1146883"/>
    <lineage>
        <taxon>Bacteria</taxon>
        <taxon>Bacillati</taxon>
        <taxon>Actinomycetota</taxon>
        <taxon>Actinomycetes</taxon>
        <taxon>Geodermatophilales</taxon>
        <taxon>Geodermatophilaceae</taxon>
        <taxon>Blastococcus</taxon>
    </lineage>
</organism>
<dbReference type="PANTHER" id="PTHR33495">
    <property type="entry name" value="ANTI-SIGMA FACTOR ANTAGONIST TM_1081-RELATED-RELATED"/>
    <property type="match status" value="1"/>
</dbReference>
<dbReference type="Pfam" id="PF13466">
    <property type="entry name" value="STAS_2"/>
    <property type="match status" value="1"/>
</dbReference>
<dbReference type="InterPro" id="IPR036513">
    <property type="entry name" value="STAS_dom_sf"/>
</dbReference>
<gene>
    <name evidence="4" type="ordered locus">BLASA_3602</name>
</gene>
<feature type="domain" description="STAS" evidence="3">
    <location>
        <begin position="39"/>
        <end position="132"/>
    </location>
</feature>
<evidence type="ECO:0000256" key="2">
    <source>
        <dbReference type="RuleBase" id="RU003749"/>
    </source>
</evidence>
<dbReference type="CDD" id="cd07043">
    <property type="entry name" value="STAS_anti-anti-sigma_factors"/>
    <property type="match status" value="1"/>
</dbReference>
<dbReference type="NCBIfam" id="TIGR00377">
    <property type="entry name" value="ant_ant_sig"/>
    <property type="match status" value="1"/>
</dbReference>
<evidence type="ECO:0000313" key="5">
    <source>
        <dbReference type="Proteomes" id="UP000007517"/>
    </source>
</evidence>
<proteinExistence type="inferred from homology"/>
<evidence type="ECO:0000313" key="4">
    <source>
        <dbReference type="EMBL" id="CCG04464.1"/>
    </source>
</evidence>
<dbReference type="HOGENOM" id="CLU_115403_3_1_11"/>
<protein>
    <recommendedName>
        <fullName evidence="2">Anti-sigma factor antagonist</fullName>
    </recommendedName>
</protein>
<reference evidence="5" key="2">
    <citation type="submission" date="2012-02" db="EMBL/GenBank/DDBJ databases">
        <title>Complete genome sequence of Blastococcus saxobsidens strain DD2.</title>
        <authorList>
            <person name="Genoscope."/>
        </authorList>
    </citation>
    <scope>NUCLEOTIDE SEQUENCE [LARGE SCALE GENOMIC DNA]</scope>
    <source>
        <strain evidence="5">DD2</strain>
    </source>
</reference>
<sequence>MTASSLDCVQAEPVFTGVVPTPSALVTLAVAGSASHPQLTVTGEVDCSSAPEVRAVLDQLVDAAPTEVVVDLTCVTFLDSAGLSSLAAAHRRALAAGGRLRVLAATRAVIRPLQITGLWDLLDGQQVDTLAC</sequence>
<evidence type="ECO:0000256" key="1">
    <source>
        <dbReference type="ARBA" id="ARBA00009013"/>
    </source>
</evidence>
<dbReference type="KEGG" id="bsd:BLASA_3602"/>
<dbReference type="RefSeq" id="WP_014377343.1">
    <property type="nucleotide sequence ID" value="NC_016943.1"/>
</dbReference>
<keyword evidence="5" id="KW-1185">Reference proteome</keyword>
<reference evidence="4 5" key="1">
    <citation type="journal article" date="2012" name="J. Bacteriol.">
        <title>Genome Sequence of Blastococcus saxobsidens DD2, a Stone-Inhabiting Bacterium.</title>
        <authorList>
            <person name="Chouaia B."/>
            <person name="Crotti E."/>
            <person name="Brusetti L."/>
            <person name="Daffonchio D."/>
            <person name="Essoussi I."/>
            <person name="Nouioui I."/>
            <person name="Sbissi I."/>
            <person name="Ghodhbane-Gtari F."/>
            <person name="Gtari M."/>
            <person name="Vacherie B."/>
            <person name="Barbe V."/>
            <person name="Medigue C."/>
            <person name="Gury J."/>
            <person name="Pujic P."/>
            <person name="Normand P."/>
        </authorList>
    </citation>
    <scope>NUCLEOTIDE SEQUENCE [LARGE SCALE GENOMIC DNA]</scope>
    <source>
        <strain evidence="4 5">DD2</strain>
    </source>
</reference>
<dbReference type="SUPFAM" id="SSF52091">
    <property type="entry name" value="SpoIIaa-like"/>
    <property type="match status" value="1"/>
</dbReference>
<dbReference type="Gene3D" id="3.30.750.24">
    <property type="entry name" value="STAS domain"/>
    <property type="match status" value="1"/>
</dbReference>